<evidence type="ECO:0000313" key="1">
    <source>
        <dbReference type="EMBL" id="MFC4468480.1"/>
    </source>
</evidence>
<dbReference type="Proteomes" id="UP001596012">
    <property type="component" value="Unassembled WGS sequence"/>
</dbReference>
<gene>
    <name evidence="1" type="ORF">ACFPH6_28735</name>
</gene>
<dbReference type="EMBL" id="JBHSFG010000047">
    <property type="protein sequence ID" value="MFC4468480.1"/>
    <property type="molecule type" value="Genomic_DNA"/>
</dbReference>
<accession>A0ABV8YV96</accession>
<sequence length="60" mass="6306">MAVRRTRPHELISDDEQGTLFQAMAGNTPEELLIAGAPGRGAELVLMVTGVVMTGRGVGK</sequence>
<comment type="caution">
    <text evidence="1">The sequence shown here is derived from an EMBL/GenBank/DDBJ whole genome shotgun (WGS) entry which is preliminary data.</text>
</comment>
<evidence type="ECO:0000313" key="2">
    <source>
        <dbReference type="Proteomes" id="UP001596012"/>
    </source>
</evidence>
<dbReference type="RefSeq" id="WP_386346362.1">
    <property type="nucleotide sequence ID" value="NZ_JBHSFG010000047.1"/>
</dbReference>
<name>A0ABV8YV96_9ACTN</name>
<proteinExistence type="predicted"/>
<keyword evidence="2" id="KW-1185">Reference proteome</keyword>
<reference evidence="2" key="1">
    <citation type="journal article" date="2019" name="Int. J. Syst. Evol. Microbiol.">
        <title>The Global Catalogue of Microorganisms (GCM) 10K type strain sequencing project: providing services to taxonomists for standard genome sequencing and annotation.</title>
        <authorList>
            <consortium name="The Broad Institute Genomics Platform"/>
            <consortium name="The Broad Institute Genome Sequencing Center for Infectious Disease"/>
            <person name="Wu L."/>
            <person name="Ma J."/>
        </authorList>
    </citation>
    <scope>NUCLEOTIDE SEQUENCE [LARGE SCALE GENOMIC DNA]</scope>
    <source>
        <strain evidence="2">DT43</strain>
    </source>
</reference>
<protein>
    <submittedName>
        <fullName evidence="1">Uncharacterized protein</fullName>
    </submittedName>
</protein>
<organism evidence="1 2">
    <name type="scientific">Streptomyces xiangluensis</name>
    <dbReference type="NCBI Taxonomy" id="2665720"/>
    <lineage>
        <taxon>Bacteria</taxon>
        <taxon>Bacillati</taxon>
        <taxon>Actinomycetota</taxon>
        <taxon>Actinomycetes</taxon>
        <taxon>Kitasatosporales</taxon>
        <taxon>Streptomycetaceae</taxon>
        <taxon>Streptomyces</taxon>
    </lineage>
</organism>